<dbReference type="STRING" id="330214.NIDE2543"/>
<dbReference type="EMBL" id="FP929003">
    <property type="protein sequence ID" value="CBK42252.1"/>
    <property type="molecule type" value="Genomic_DNA"/>
</dbReference>
<keyword evidence="4" id="KW-0720">Serine protease</keyword>
<dbReference type="KEGG" id="nde:NIDE2543"/>
<dbReference type="InterPro" id="IPR002142">
    <property type="entry name" value="Peptidase_S49"/>
</dbReference>
<dbReference type="InterPro" id="IPR004635">
    <property type="entry name" value="Pept_S49_SppA"/>
</dbReference>
<protein>
    <submittedName>
        <fullName evidence="6">Putative Signal peptide peptidase SppA</fullName>
        <ecNumber evidence="6">3.4.21.-</ecNumber>
    </submittedName>
</protein>
<dbReference type="SUPFAM" id="SSF52096">
    <property type="entry name" value="ClpP/crotonase"/>
    <property type="match status" value="1"/>
</dbReference>
<sequence>MHRSLPDVDLSAVANALQPHARPHRRRLVTNHTVGQALSPWYLCTAVAVLVLALMQAACVTINLPPGPGALEEHKVSGTGKDKVLLMDVSGVISSENKDGFYSSPGMLATVKEELERATKDERIKAIVLRINSPGGTVTASDIIYHELKSFKTSRKIPIVASIMDVGASGGYYIAAAADTVFAHPSTVTGSIGVIMLTVNARGLLEKVGVETNAVTSGPRKDMGSPFRAMLPEERAIFQGVIDGFYQRFLQVVQDGRPNMNGETIRKLADGRIYSGEQAKAAGLVDDIGYLEDAIELAKKKAGLTEAKVVTYRRPGEYQNNIYSRLVAPAPSLASLANIDLLSVVRGGSPQFMYLWMP</sequence>
<feature type="domain" description="Peptidase S49" evidence="5">
    <location>
        <begin position="154"/>
        <end position="304"/>
    </location>
</feature>
<dbReference type="Pfam" id="PF01343">
    <property type="entry name" value="Peptidase_S49"/>
    <property type="match status" value="1"/>
</dbReference>
<evidence type="ECO:0000256" key="3">
    <source>
        <dbReference type="ARBA" id="ARBA00022801"/>
    </source>
</evidence>
<gene>
    <name evidence="6" type="ORF">NIDE2543</name>
</gene>
<dbReference type="AlphaFoldDB" id="D8PG65"/>
<dbReference type="NCBIfam" id="TIGR00706">
    <property type="entry name" value="SppA_dom"/>
    <property type="match status" value="1"/>
</dbReference>
<reference evidence="6 7" key="1">
    <citation type="journal article" date="2010" name="Proc. Natl. Acad. Sci. U.S.A.">
        <title>A Nitrospira metagenome illuminates the physiology and evolution of globally important nitrite-oxidizing bacteria.</title>
        <authorList>
            <person name="Lucker S."/>
            <person name="Wagner M."/>
            <person name="Maixner F."/>
            <person name="Pelletier E."/>
            <person name="Koch H."/>
            <person name="Vacherie B."/>
            <person name="Rattei T."/>
            <person name="Sinninghe Damste J."/>
            <person name="Spieck E."/>
            <person name="Le Paslier D."/>
            <person name="Daims H."/>
        </authorList>
    </citation>
    <scope>NUCLEOTIDE SEQUENCE [LARGE SCALE GENOMIC DNA]</scope>
</reference>
<dbReference type="Proteomes" id="UP000001660">
    <property type="component" value="Chromosome"/>
</dbReference>
<proteinExistence type="inferred from homology"/>
<dbReference type="GO" id="GO:0008236">
    <property type="term" value="F:serine-type peptidase activity"/>
    <property type="evidence" value="ECO:0007669"/>
    <property type="project" value="UniProtKB-KW"/>
</dbReference>
<dbReference type="PANTHER" id="PTHR42987">
    <property type="entry name" value="PEPTIDASE S49"/>
    <property type="match status" value="1"/>
</dbReference>
<accession>D8PG65</accession>
<dbReference type="EC" id="3.4.21.-" evidence="6"/>
<evidence type="ECO:0000259" key="5">
    <source>
        <dbReference type="Pfam" id="PF01343"/>
    </source>
</evidence>
<dbReference type="HOGENOM" id="CLU_046540_0_1_0"/>
<dbReference type="InterPro" id="IPR029045">
    <property type="entry name" value="ClpP/crotonase-like_dom_sf"/>
</dbReference>
<evidence type="ECO:0000313" key="7">
    <source>
        <dbReference type="Proteomes" id="UP000001660"/>
    </source>
</evidence>
<dbReference type="GO" id="GO:0006508">
    <property type="term" value="P:proteolysis"/>
    <property type="evidence" value="ECO:0007669"/>
    <property type="project" value="UniProtKB-KW"/>
</dbReference>
<dbReference type="OrthoDB" id="9764363at2"/>
<dbReference type="PANTHER" id="PTHR42987:SF4">
    <property type="entry name" value="PROTEASE SOHB-RELATED"/>
    <property type="match status" value="1"/>
</dbReference>
<organism evidence="6 7">
    <name type="scientific">Nitrospira defluvii</name>
    <dbReference type="NCBI Taxonomy" id="330214"/>
    <lineage>
        <taxon>Bacteria</taxon>
        <taxon>Pseudomonadati</taxon>
        <taxon>Nitrospirota</taxon>
        <taxon>Nitrospiria</taxon>
        <taxon>Nitrospirales</taxon>
        <taxon>Nitrospiraceae</taxon>
        <taxon>Nitrospira</taxon>
    </lineage>
</organism>
<evidence type="ECO:0000256" key="1">
    <source>
        <dbReference type="ARBA" id="ARBA00008683"/>
    </source>
</evidence>
<keyword evidence="7" id="KW-1185">Reference proteome</keyword>
<dbReference type="CDD" id="cd07023">
    <property type="entry name" value="S49_Sppa_N_C"/>
    <property type="match status" value="1"/>
</dbReference>
<dbReference type="eggNOG" id="COG0616">
    <property type="taxonomic scope" value="Bacteria"/>
</dbReference>
<name>D8PG65_9BACT</name>
<keyword evidence="3 6" id="KW-0378">Hydrolase</keyword>
<evidence type="ECO:0000256" key="4">
    <source>
        <dbReference type="ARBA" id="ARBA00022825"/>
    </source>
</evidence>
<evidence type="ECO:0000313" key="6">
    <source>
        <dbReference type="EMBL" id="CBK42252.1"/>
    </source>
</evidence>
<dbReference type="InterPro" id="IPR047272">
    <property type="entry name" value="S49_SppA_C"/>
</dbReference>
<comment type="similarity">
    <text evidence="1">Belongs to the peptidase S49 family.</text>
</comment>
<evidence type="ECO:0000256" key="2">
    <source>
        <dbReference type="ARBA" id="ARBA00022670"/>
    </source>
</evidence>
<keyword evidence="2" id="KW-0645">Protease</keyword>
<dbReference type="Gene3D" id="3.90.226.10">
    <property type="entry name" value="2-enoyl-CoA Hydratase, Chain A, domain 1"/>
    <property type="match status" value="2"/>
</dbReference>